<keyword evidence="5" id="KW-1185">Reference proteome</keyword>
<evidence type="ECO:0000313" key="4">
    <source>
        <dbReference type="EMBL" id="SDM47002.1"/>
    </source>
</evidence>
<accession>A0A1G9THA1</accession>
<evidence type="ECO:0000256" key="1">
    <source>
        <dbReference type="SAM" id="MobiDB-lite"/>
    </source>
</evidence>
<dbReference type="Pfam" id="PF21186">
    <property type="entry name" value="DUF6852"/>
    <property type="match status" value="1"/>
</dbReference>
<organism evidence="4 5">
    <name type="scientific">Daejeonella rubra</name>
    <dbReference type="NCBI Taxonomy" id="990371"/>
    <lineage>
        <taxon>Bacteria</taxon>
        <taxon>Pseudomonadati</taxon>
        <taxon>Bacteroidota</taxon>
        <taxon>Sphingobacteriia</taxon>
        <taxon>Sphingobacteriales</taxon>
        <taxon>Sphingobacteriaceae</taxon>
        <taxon>Daejeonella</taxon>
    </lineage>
</organism>
<dbReference type="InterPro" id="IPR049282">
    <property type="entry name" value="BVU_3817_N_sf"/>
</dbReference>
<dbReference type="EMBL" id="FNHH01000013">
    <property type="protein sequence ID" value="SDM47002.1"/>
    <property type="molecule type" value="Genomic_DNA"/>
</dbReference>
<feature type="domain" description="DUF6852" evidence="3">
    <location>
        <begin position="53"/>
        <end position="118"/>
    </location>
</feature>
<dbReference type="Proteomes" id="UP000199226">
    <property type="component" value="Unassembled WGS sequence"/>
</dbReference>
<dbReference type="AlphaFoldDB" id="A0A1G9THA1"/>
<dbReference type="RefSeq" id="WP_090704581.1">
    <property type="nucleotide sequence ID" value="NZ_FNHH01000013.1"/>
</dbReference>
<evidence type="ECO:0000313" key="5">
    <source>
        <dbReference type="Proteomes" id="UP000199226"/>
    </source>
</evidence>
<dbReference type="Gene3D" id="2.30.30.730">
    <property type="match status" value="1"/>
</dbReference>
<gene>
    <name evidence="4" type="ORF">SAMN05421813_11318</name>
</gene>
<dbReference type="Pfam" id="PF18347">
    <property type="entry name" value="DUF5606"/>
    <property type="match status" value="1"/>
</dbReference>
<proteinExistence type="predicted"/>
<evidence type="ECO:0000259" key="2">
    <source>
        <dbReference type="Pfam" id="PF18347"/>
    </source>
</evidence>
<feature type="region of interest" description="Disordered" evidence="1">
    <location>
        <begin position="133"/>
        <end position="172"/>
    </location>
</feature>
<feature type="domain" description="DUF5606" evidence="2">
    <location>
        <begin position="3"/>
        <end position="50"/>
    </location>
</feature>
<name>A0A1G9THA1_9SPHI</name>
<dbReference type="OrthoDB" id="675198at2"/>
<evidence type="ECO:0000259" key="3">
    <source>
        <dbReference type="Pfam" id="PF21186"/>
    </source>
</evidence>
<sequence>MNLRGLVSVSGKPGLFKLIGQNKSGFILETLDELKNKIVVNISTAKMASLEDITVFGDNTDLKLSDIFSKMKESKNIPDPKSADGKVLRSFFTEVAPEHDQERVYASDMKKIITWFNTIKDLPLFEEAAPEPISEGAATESLVKKPEPVAMEKPKATKAPVKSATRLSQKSK</sequence>
<dbReference type="InterPro" id="IPR041218">
    <property type="entry name" value="DUF5606"/>
</dbReference>
<dbReference type="Gene3D" id="1.10.10.1650">
    <property type="match status" value="1"/>
</dbReference>
<dbReference type="InterPro" id="IPR049280">
    <property type="entry name" value="DUF6852"/>
</dbReference>
<feature type="compositionally biased region" description="Basic and acidic residues" evidence="1">
    <location>
        <begin position="142"/>
        <end position="155"/>
    </location>
</feature>
<reference evidence="5" key="1">
    <citation type="submission" date="2016-10" db="EMBL/GenBank/DDBJ databases">
        <authorList>
            <person name="Varghese N."/>
            <person name="Submissions S."/>
        </authorList>
    </citation>
    <scope>NUCLEOTIDE SEQUENCE [LARGE SCALE GENOMIC DNA]</scope>
    <source>
        <strain evidence="5">DSM 24536</strain>
    </source>
</reference>
<protein>
    <submittedName>
        <fullName evidence="4">Uncharacterized protein</fullName>
    </submittedName>
</protein>
<dbReference type="InterPro" id="IPR049281">
    <property type="entry name" value="BVU_3817-like_C_sf"/>
</dbReference>
<dbReference type="STRING" id="990371.SAMN05421813_11318"/>